<dbReference type="InterPro" id="IPR043769">
    <property type="entry name" value="DUF5715"/>
</dbReference>
<evidence type="ECO:0000313" key="2">
    <source>
        <dbReference type="Proteomes" id="UP000289437"/>
    </source>
</evidence>
<dbReference type="Proteomes" id="UP000289437">
    <property type="component" value="Unassembled WGS sequence"/>
</dbReference>
<dbReference type="AlphaFoldDB" id="A0A4Q0T2T2"/>
<dbReference type="Gene3D" id="3.30.1380.10">
    <property type="match status" value="1"/>
</dbReference>
<accession>A0A4Q0T2T2</accession>
<organism evidence="1 2">
    <name type="scientific">Granulicella sibirica</name>
    <dbReference type="NCBI Taxonomy" id="2479048"/>
    <lineage>
        <taxon>Bacteria</taxon>
        <taxon>Pseudomonadati</taxon>
        <taxon>Acidobacteriota</taxon>
        <taxon>Terriglobia</taxon>
        <taxon>Terriglobales</taxon>
        <taxon>Acidobacteriaceae</taxon>
        <taxon>Granulicella</taxon>
    </lineage>
</organism>
<name>A0A4Q0T2T2_9BACT</name>
<protein>
    <submittedName>
        <fullName evidence="1">Uncharacterized protein</fullName>
    </submittedName>
</protein>
<proteinExistence type="predicted"/>
<sequence>MSVIRQDAVHPQVAPAEEVVASAEVVPGLYDGRGHLNMPAALRGSHEVLVHQNLMADQDGLTRIQDDDDLLDMRQKKMLVALPVNEGLRIDERLPVNRRFCRPWVAQFLLAVGRAHYAQFHAPLQINSAVRTVSFQLRLMRTNGNAAQADGEAASPHLTGQAIDLGKKGMSQAEIAWMRLYLTPLLDDGRIDVEEEFQQACFHLSVYKRYAPMSVAPPRVIATHRTVTPALAATLE</sequence>
<dbReference type="Pfam" id="PF18979">
    <property type="entry name" value="DUF5715"/>
    <property type="match status" value="1"/>
</dbReference>
<dbReference type="InterPro" id="IPR009045">
    <property type="entry name" value="Zn_M74/Hedgehog-like"/>
</dbReference>
<evidence type="ECO:0000313" key="1">
    <source>
        <dbReference type="EMBL" id="RXH57985.1"/>
    </source>
</evidence>
<gene>
    <name evidence="1" type="ORF">GRAN_1295</name>
</gene>
<keyword evidence="2" id="KW-1185">Reference proteome</keyword>
<dbReference type="EMBL" id="RDSM01000001">
    <property type="protein sequence ID" value="RXH57985.1"/>
    <property type="molecule type" value="Genomic_DNA"/>
</dbReference>
<reference evidence="2" key="2">
    <citation type="submission" date="2019-02" db="EMBL/GenBank/DDBJ databases">
        <title>Granulicella sibirica sp. nov., a psychrotolerant acidobacterium isolated from an organic soil layer in forested tundra, West Siberia.</title>
        <authorList>
            <person name="Oshkin I.Y."/>
            <person name="Kulichevskaya I.S."/>
            <person name="Rijpstra W.I.C."/>
            <person name="Sinninghe Damste J.S."/>
            <person name="Rakitin A.L."/>
            <person name="Ravin N.V."/>
            <person name="Dedysh S.N."/>
        </authorList>
    </citation>
    <scope>NUCLEOTIDE SEQUENCE [LARGE SCALE GENOMIC DNA]</scope>
    <source>
        <strain evidence="2">AF10</strain>
    </source>
</reference>
<dbReference type="SUPFAM" id="SSF55166">
    <property type="entry name" value="Hedgehog/DD-peptidase"/>
    <property type="match status" value="1"/>
</dbReference>
<comment type="caution">
    <text evidence="1">The sequence shown here is derived from an EMBL/GenBank/DDBJ whole genome shotgun (WGS) entry which is preliminary data.</text>
</comment>
<reference evidence="1 2" key="1">
    <citation type="submission" date="2018-11" db="EMBL/GenBank/DDBJ databases">
        <authorList>
            <person name="Mardanov A.V."/>
            <person name="Ravin N.V."/>
            <person name="Dedysh S.N."/>
        </authorList>
    </citation>
    <scope>NUCLEOTIDE SEQUENCE [LARGE SCALE GENOMIC DNA]</scope>
    <source>
        <strain evidence="1 2">AF10</strain>
    </source>
</reference>